<evidence type="ECO:0000256" key="3">
    <source>
        <dbReference type="ARBA" id="ARBA00023242"/>
    </source>
</evidence>
<dbReference type="EMBL" id="PITJ01001185">
    <property type="protein sequence ID" value="TBT99873.1"/>
    <property type="molecule type" value="Genomic_DNA"/>
</dbReference>
<evidence type="ECO:0000256" key="2">
    <source>
        <dbReference type="ARBA" id="ARBA00010186"/>
    </source>
</evidence>
<dbReference type="GO" id="GO:0051028">
    <property type="term" value="P:mRNA transport"/>
    <property type="evidence" value="ECO:0007669"/>
    <property type="project" value="UniProtKB-KW"/>
</dbReference>
<keyword evidence="4" id="KW-0813">Transport</keyword>
<dbReference type="GO" id="GO:0015031">
    <property type="term" value="P:protein transport"/>
    <property type="evidence" value="ECO:0007669"/>
    <property type="project" value="UniProtKB-KW"/>
</dbReference>
<dbReference type="GO" id="GO:0017056">
    <property type="term" value="F:structural constituent of nuclear pore"/>
    <property type="evidence" value="ECO:0007669"/>
    <property type="project" value="InterPro"/>
</dbReference>
<keyword evidence="4" id="KW-0811">Translocation</keyword>
<keyword evidence="3 4" id="KW-0539">Nucleus</keyword>
<dbReference type="Pfam" id="PF04097">
    <property type="entry name" value="Nic96"/>
    <property type="match status" value="1"/>
</dbReference>
<protein>
    <recommendedName>
        <fullName evidence="4">Nuclear pore protein</fullName>
    </recommendedName>
</protein>
<name>A0A4Q9KY49_9MICR</name>
<dbReference type="Proteomes" id="UP000292362">
    <property type="component" value="Unassembled WGS sequence"/>
</dbReference>
<keyword evidence="4" id="KW-0509">mRNA transport</keyword>
<evidence type="ECO:0000313" key="7">
    <source>
        <dbReference type="Proteomes" id="UP000292282"/>
    </source>
</evidence>
<evidence type="ECO:0000256" key="1">
    <source>
        <dbReference type="ARBA" id="ARBA00004259"/>
    </source>
</evidence>
<comment type="similarity">
    <text evidence="2 4">Belongs to the nucleoporin interacting component (NIC) family.</text>
</comment>
<evidence type="ECO:0000313" key="5">
    <source>
        <dbReference type="EMBL" id="TBT99873.1"/>
    </source>
</evidence>
<keyword evidence="4" id="KW-0906">Nuclear pore complex</keyword>
<evidence type="ECO:0000313" key="8">
    <source>
        <dbReference type="Proteomes" id="UP000292362"/>
    </source>
</evidence>
<evidence type="ECO:0000313" key="6">
    <source>
        <dbReference type="EMBL" id="TBU12933.1"/>
    </source>
</evidence>
<comment type="subcellular location">
    <subcellularLocation>
        <location evidence="1">Nucleus envelope</location>
    </subcellularLocation>
    <subcellularLocation>
        <location evidence="4">Nucleus</location>
        <location evidence="4">Nuclear pore complex</location>
    </subcellularLocation>
</comment>
<dbReference type="VEuPathDB" id="MicrosporidiaDB:CWI38_0581p0030"/>
<keyword evidence="4" id="KW-0653">Protein transport</keyword>
<dbReference type="STRING" id="1176355.A0A4Q9KY49"/>
<keyword evidence="4" id="KW-0472">Membrane</keyword>
<dbReference type="InterPro" id="IPR007231">
    <property type="entry name" value="Nucleoporin_int_Nup93/Nic96"/>
</dbReference>
<organism evidence="5 8">
    <name type="scientific">Hamiltosporidium tvaerminnensis</name>
    <dbReference type="NCBI Taxonomy" id="1176355"/>
    <lineage>
        <taxon>Eukaryota</taxon>
        <taxon>Fungi</taxon>
        <taxon>Fungi incertae sedis</taxon>
        <taxon>Microsporidia</taxon>
        <taxon>Dubosqiidae</taxon>
        <taxon>Hamiltosporidium</taxon>
    </lineage>
</organism>
<proteinExistence type="inferred from homology"/>
<dbReference type="OrthoDB" id="203824at2759"/>
<keyword evidence="7" id="KW-1185">Reference proteome</keyword>
<comment type="caution">
    <text evidence="5">The sequence shown here is derived from an EMBL/GenBank/DDBJ whole genome shotgun (WGS) entry which is preliminary data.</text>
</comment>
<dbReference type="GO" id="GO:0005643">
    <property type="term" value="C:nuclear pore"/>
    <property type="evidence" value="ECO:0007669"/>
    <property type="project" value="UniProtKB-SubCell"/>
</dbReference>
<accession>A0A4Q9KY49</accession>
<dbReference type="EMBL" id="PITK01000581">
    <property type="protein sequence ID" value="TBU12933.1"/>
    <property type="molecule type" value="Genomic_DNA"/>
</dbReference>
<gene>
    <name evidence="5" type="ORF">CWI37_1185p0010</name>
    <name evidence="6" type="ORF">CWI38_0581p0030</name>
</gene>
<reference evidence="7 8" key="1">
    <citation type="submission" date="2017-12" db="EMBL/GenBank/DDBJ databases">
        <authorList>
            <person name="Pombert J.-F."/>
            <person name="Haag K.L."/>
            <person name="Ebert D."/>
        </authorList>
    </citation>
    <scope>NUCLEOTIDE SEQUENCE [LARGE SCALE GENOMIC DNA]</scope>
    <source>
        <strain evidence="5">FI-OER-3-3</strain>
        <strain evidence="6">IL-G-3</strain>
    </source>
</reference>
<sequence>MSDDSNYIPPFVLPLPTIYNYSQFISNLVVLRNKYDPKVTSSKYFDELTVEDTKISKLSLFVPKKIYDDISITKVSSGFLQARLTNKMISINKETVSFVRKSLLKKICDLKSKKYELKSFYKKISSEDLNNLETFFDIEPPKEIFSSSSLYQIYSFLKERTEINEGFEAEISCLEYQYLSFLNRFLKENSHKISDKCITLEDKVRIFCLLRFDKNQKNLEVYHKRYLYAEIFVYFRMGKIMEIKNLFRENLEFFSHISNEFDKMFVEWYEFPQKRKNIRAKSMIMHDKLKTENCDAFRLFFYRLMAQLDILKCDSIVLNTFEDFLWFELINFEFINSRKKIISLFASLPVVPTFFVTTMMKYYEKSLDMILLSEFNLCDCYYISKELGKFVNYKTFVELVFFICIKFKDVKRTVKILKKLKEVLDQNTYIDVISENIIKNDLFEILIGENNEMVFEDEIYKRITEKIKDRNETSLLLKIYYLFEDDTLILNTLKNILQDSILNEASDQIPFADIIRYYEKIGVTSEWRNVKILKDFLNFKLNQTDETFNQLVFFRDEEIEKSFIIEAKYVFEKIVMLVSSYIQRHHRNDLARKVFIISGELGLSEDCLEYVRSKLVLMI</sequence>
<dbReference type="AlphaFoldDB" id="A0A4Q9KY49"/>
<dbReference type="Proteomes" id="UP000292282">
    <property type="component" value="Unassembled WGS sequence"/>
</dbReference>
<dbReference type="VEuPathDB" id="MicrosporidiaDB:CWI37_1185p0010"/>
<evidence type="ECO:0000256" key="4">
    <source>
        <dbReference type="RuleBase" id="RU364035"/>
    </source>
</evidence>